<sequence length="642" mass="70341">MSAQKKKSASLKKARRNTKKNPSTTPKQPWTLKRLFMWLATIGIWAGLLLAAILAYYAYDLPDVDKATAVERRPGLTLLSANGNVIATSGDLYGEAIQISDLPDYLPQAVMATEDRRFYDHFGLDIIGLGRAIVANIVSGKIRQGGSTLTQQVAKNLFLSPERSIKRKVQELLLAFWLEHKFTKDQIFTLYLNRVYFGAGTYGVEAAAQKYFSKSARNLSLYESALIAGLLKAPSKYNPRSNPDLAKERTAVVLSNMVNAGYLTQTQARAAQKHKERIISAAKPHKSARYFADWVMEQVDDFVGPMNTDLTIVTTLDLELQKMAERKTRAFLRKNGKKRDVGQAAVVALSPDGAVRAMIGGRDYGQSQFNRATQAQRQPGSAFKPFVFLAGVENGMDADDTLKDGPFAIGKWKPRNYSKTYQGPVTLRTALAESINTISAQIGQKVGFAKVADTAHRLGITSPLKAQPAITLGASEVNLLELTAAYGPFANGGFGVFPFGIESIKDASGKILYQRNGGGTGRIVKEPHIREMNDMMKAVMQTGSGKKANFERSLGGKSGTSQSFRDAWFIGYSADLILGVWMGNDNEKPMKHVSGGDLPAILWGQIMRTAHETIPQKPLPGDEAPEVVEQVKGFFERLFGGD</sequence>
<evidence type="ECO:0000256" key="7">
    <source>
        <dbReference type="ARBA" id="ARBA00022679"/>
    </source>
</evidence>
<dbReference type="InterPro" id="IPR036950">
    <property type="entry name" value="PBP_transglycosylase"/>
</dbReference>
<dbReference type="InterPro" id="IPR001460">
    <property type="entry name" value="PCN-bd_Tpept"/>
</dbReference>
<dbReference type="InterPro" id="IPR001264">
    <property type="entry name" value="Glyco_trans_51"/>
</dbReference>
<dbReference type="GO" id="GO:0030288">
    <property type="term" value="C:outer membrane-bounded periplasmic space"/>
    <property type="evidence" value="ECO:0007669"/>
    <property type="project" value="TreeGrafter"/>
</dbReference>
<dbReference type="SUPFAM" id="SSF53955">
    <property type="entry name" value="Lysozyme-like"/>
    <property type="match status" value="1"/>
</dbReference>
<reference evidence="19" key="2">
    <citation type="submission" date="2020-09" db="EMBL/GenBank/DDBJ databases">
        <authorList>
            <person name="Sun Q."/>
            <person name="Zhou Y."/>
        </authorList>
    </citation>
    <scope>NUCLEOTIDE SEQUENCE</scope>
    <source>
        <strain evidence="19">CGMCC 1.15254</strain>
    </source>
</reference>
<evidence type="ECO:0000256" key="15">
    <source>
        <dbReference type="SAM" id="MobiDB-lite"/>
    </source>
</evidence>
<dbReference type="AlphaFoldDB" id="A0A917FCI9"/>
<dbReference type="Proteomes" id="UP000632498">
    <property type="component" value="Unassembled WGS sequence"/>
</dbReference>
<evidence type="ECO:0000256" key="8">
    <source>
        <dbReference type="ARBA" id="ARBA00022801"/>
    </source>
</evidence>
<evidence type="ECO:0000256" key="4">
    <source>
        <dbReference type="ARBA" id="ARBA00022645"/>
    </source>
</evidence>
<dbReference type="PANTHER" id="PTHR32282">
    <property type="entry name" value="BINDING PROTEIN TRANSPEPTIDASE, PUTATIVE-RELATED"/>
    <property type="match status" value="1"/>
</dbReference>
<dbReference type="InterPro" id="IPR012338">
    <property type="entry name" value="Beta-lactam/transpept-like"/>
</dbReference>
<evidence type="ECO:0000256" key="16">
    <source>
        <dbReference type="SAM" id="Phobius"/>
    </source>
</evidence>
<dbReference type="GO" id="GO:0008955">
    <property type="term" value="F:peptidoglycan glycosyltransferase activity"/>
    <property type="evidence" value="ECO:0007669"/>
    <property type="project" value="UniProtKB-EC"/>
</dbReference>
<keyword evidence="4" id="KW-0121">Carboxypeptidase</keyword>
<evidence type="ECO:0000256" key="1">
    <source>
        <dbReference type="ARBA" id="ARBA00004752"/>
    </source>
</evidence>
<gene>
    <name evidence="19" type="primary">pbpC</name>
    <name evidence="19" type="ORF">GCM10011332_22840</name>
</gene>
<dbReference type="Pfam" id="PF00912">
    <property type="entry name" value="Transgly"/>
    <property type="match status" value="1"/>
</dbReference>
<evidence type="ECO:0000256" key="10">
    <source>
        <dbReference type="ARBA" id="ARBA00022984"/>
    </source>
</evidence>
<feature type="domain" description="Glycosyl transferase family 51" evidence="18">
    <location>
        <begin position="83"/>
        <end position="257"/>
    </location>
</feature>
<dbReference type="Gene3D" id="3.40.710.10">
    <property type="entry name" value="DD-peptidase/beta-lactamase superfamily"/>
    <property type="match status" value="1"/>
</dbReference>
<keyword evidence="5" id="KW-0645">Protease</keyword>
<dbReference type="Pfam" id="PF00905">
    <property type="entry name" value="Transpeptidase"/>
    <property type="match status" value="1"/>
</dbReference>
<dbReference type="PANTHER" id="PTHR32282:SF33">
    <property type="entry name" value="PEPTIDOGLYCAN GLYCOSYLTRANSFERASE"/>
    <property type="match status" value="1"/>
</dbReference>
<keyword evidence="7" id="KW-0808">Transferase</keyword>
<protein>
    <submittedName>
        <fullName evidence="19">Penicillin-binding protein</fullName>
    </submittedName>
</protein>
<feature type="transmembrane region" description="Helical" evidence="16">
    <location>
        <begin position="35"/>
        <end position="59"/>
    </location>
</feature>
<organism evidence="19 20">
    <name type="scientific">Terasakiella brassicae</name>
    <dbReference type="NCBI Taxonomy" id="1634917"/>
    <lineage>
        <taxon>Bacteria</taxon>
        <taxon>Pseudomonadati</taxon>
        <taxon>Pseudomonadota</taxon>
        <taxon>Alphaproteobacteria</taxon>
        <taxon>Rhodospirillales</taxon>
        <taxon>Terasakiellaceae</taxon>
        <taxon>Terasakiella</taxon>
    </lineage>
</organism>
<dbReference type="Gene3D" id="1.10.3810.10">
    <property type="entry name" value="Biosynthetic peptidoglycan transglycosylase-like"/>
    <property type="match status" value="1"/>
</dbReference>
<comment type="catalytic activity">
    <reaction evidence="14">
        <text>[GlcNAc-(1-&gt;4)-Mur2Ac(oyl-L-Ala-gamma-D-Glu-L-Lys-D-Ala-D-Ala)](n)-di-trans,octa-cis-undecaprenyl diphosphate + beta-D-GlcNAc-(1-&gt;4)-Mur2Ac(oyl-L-Ala-gamma-D-Glu-L-Lys-D-Ala-D-Ala)-di-trans,octa-cis-undecaprenyl diphosphate = [GlcNAc-(1-&gt;4)-Mur2Ac(oyl-L-Ala-gamma-D-Glu-L-Lys-D-Ala-D-Ala)](n+1)-di-trans,octa-cis-undecaprenyl diphosphate + di-trans,octa-cis-undecaprenyl diphosphate + H(+)</text>
        <dbReference type="Rhea" id="RHEA:23708"/>
        <dbReference type="Rhea" id="RHEA-COMP:9602"/>
        <dbReference type="Rhea" id="RHEA-COMP:9603"/>
        <dbReference type="ChEBI" id="CHEBI:15378"/>
        <dbReference type="ChEBI" id="CHEBI:58405"/>
        <dbReference type="ChEBI" id="CHEBI:60033"/>
        <dbReference type="ChEBI" id="CHEBI:78435"/>
        <dbReference type="EC" id="2.4.99.28"/>
    </reaction>
</comment>
<accession>A0A917FCI9</accession>
<evidence type="ECO:0000256" key="13">
    <source>
        <dbReference type="ARBA" id="ARBA00034000"/>
    </source>
</evidence>
<dbReference type="NCBIfam" id="TIGR02074">
    <property type="entry name" value="PBP_1a_fam"/>
    <property type="match status" value="1"/>
</dbReference>
<evidence type="ECO:0000259" key="18">
    <source>
        <dbReference type="Pfam" id="PF00912"/>
    </source>
</evidence>
<dbReference type="EMBL" id="BMHV01000016">
    <property type="protein sequence ID" value="GGF68103.1"/>
    <property type="molecule type" value="Genomic_DNA"/>
</dbReference>
<evidence type="ECO:0000256" key="12">
    <source>
        <dbReference type="ARBA" id="ARBA00023316"/>
    </source>
</evidence>
<keyword evidence="16" id="KW-0472">Membrane</keyword>
<keyword evidence="8" id="KW-0378">Hydrolase</keyword>
<evidence type="ECO:0000256" key="2">
    <source>
        <dbReference type="ARBA" id="ARBA00007090"/>
    </source>
</evidence>
<comment type="pathway">
    <text evidence="1">Cell wall biogenesis; peptidoglycan biosynthesis.</text>
</comment>
<dbReference type="RefSeq" id="WP_188665169.1">
    <property type="nucleotide sequence ID" value="NZ_BMHV01000016.1"/>
</dbReference>
<keyword evidence="6" id="KW-0328">Glycosyltransferase</keyword>
<keyword evidence="16" id="KW-1133">Transmembrane helix</keyword>
<keyword evidence="16" id="KW-0812">Transmembrane</keyword>
<keyword evidence="20" id="KW-1185">Reference proteome</keyword>
<evidence type="ECO:0000313" key="20">
    <source>
        <dbReference type="Proteomes" id="UP000632498"/>
    </source>
</evidence>
<name>A0A917FCI9_9PROT</name>
<keyword evidence="9" id="KW-0133">Cell shape</keyword>
<dbReference type="GO" id="GO:0008658">
    <property type="term" value="F:penicillin binding"/>
    <property type="evidence" value="ECO:0007669"/>
    <property type="project" value="InterPro"/>
</dbReference>
<comment type="catalytic activity">
    <reaction evidence="13">
        <text>Preferential cleavage: (Ac)2-L-Lys-D-Ala-|-D-Ala. Also transpeptidation of peptidyl-alanyl moieties that are N-acyl substituents of D-alanine.</text>
        <dbReference type="EC" id="3.4.16.4"/>
    </reaction>
</comment>
<dbReference type="InterPro" id="IPR050396">
    <property type="entry name" value="Glycosyltr_51/Transpeptidase"/>
</dbReference>
<evidence type="ECO:0000256" key="6">
    <source>
        <dbReference type="ARBA" id="ARBA00022676"/>
    </source>
</evidence>
<dbReference type="SUPFAM" id="SSF56601">
    <property type="entry name" value="beta-lactamase/transpeptidase-like"/>
    <property type="match status" value="1"/>
</dbReference>
<comment type="similarity">
    <text evidence="3">In the N-terminal section; belongs to the glycosyltransferase 51 family.</text>
</comment>
<evidence type="ECO:0000256" key="11">
    <source>
        <dbReference type="ARBA" id="ARBA00023268"/>
    </source>
</evidence>
<evidence type="ECO:0000256" key="3">
    <source>
        <dbReference type="ARBA" id="ARBA00007739"/>
    </source>
</evidence>
<dbReference type="GO" id="GO:0008360">
    <property type="term" value="P:regulation of cell shape"/>
    <property type="evidence" value="ECO:0007669"/>
    <property type="project" value="UniProtKB-KW"/>
</dbReference>
<dbReference type="GO" id="GO:0006508">
    <property type="term" value="P:proteolysis"/>
    <property type="evidence" value="ECO:0007669"/>
    <property type="project" value="UniProtKB-KW"/>
</dbReference>
<keyword evidence="12" id="KW-0961">Cell wall biogenesis/degradation</keyword>
<evidence type="ECO:0000313" key="19">
    <source>
        <dbReference type="EMBL" id="GGF68103.1"/>
    </source>
</evidence>
<dbReference type="InterPro" id="IPR023346">
    <property type="entry name" value="Lysozyme-like_dom_sf"/>
</dbReference>
<proteinExistence type="inferred from homology"/>
<feature type="compositionally biased region" description="Basic residues" evidence="15">
    <location>
        <begin position="1"/>
        <end position="19"/>
    </location>
</feature>
<reference evidence="19" key="1">
    <citation type="journal article" date="2014" name="Int. J. Syst. Evol. Microbiol.">
        <title>Complete genome sequence of Corynebacterium casei LMG S-19264T (=DSM 44701T), isolated from a smear-ripened cheese.</title>
        <authorList>
            <consortium name="US DOE Joint Genome Institute (JGI-PGF)"/>
            <person name="Walter F."/>
            <person name="Albersmeier A."/>
            <person name="Kalinowski J."/>
            <person name="Ruckert C."/>
        </authorList>
    </citation>
    <scope>NUCLEOTIDE SEQUENCE</scope>
    <source>
        <strain evidence="19">CGMCC 1.15254</strain>
    </source>
</reference>
<dbReference type="GO" id="GO:0071555">
    <property type="term" value="P:cell wall organization"/>
    <property type="evidence" value="ECO:0007669"/>
    <property type="project" value="UniProtKB-KW"/>
</dbReference>
<evidence type="ECO:0000256" key="14">
    <source>
        <dbReference type="ARBA" id="ARBA00049902"/>
    </source>
</evidence>
<evidence type="ECO:0000259" key="17">
    <source>
        <dbReference type="Pfam" id="PF00905"/>
    </source>
</evidence>
<evidence type="ECO:0000256" key="9">
    <source>
        <dbReference type="ARBA" id="ARBA00022960"/>
    </source>
</evidence>
<comment type="caution">
    <text evidence="19">The sequence shown here is derived from an EMBL/GenBank/DDBJ whole genome shotgun (WGS) entry which is preliminary data.</text>
</comment>
<dbReference type="GO" id="GO:0009002">
    <property type="term" value="F:serine-type D-Ala-D-Ala carboxypeptidase activity"/>
    <property type="evidence" value="ECO:0007669"/>
    <property type="project" value="UniProtKB-EC"/>
</dbReference>
<dbReference type="FunFam" id="1.10.3810.10:FF:000001">
    <property type="entry name" value="Penicillin-binding protein 1A"/>
    <property type="match status" value="1"/>
</dbReference>
<evidence type="ECO:0000256" key="5">
    <source>
        <dbReference type="ARBA" id="ARBA00022670"/>
    </source>
</evidence>
<keyword evidence="10" id="KW-0573">Peptidoglycan synthesis</keyword>
<dbReference type="GO" id="GO:0009252">
    <property type="term" value="P:peptidoglycan biosynthetic process"/>
    <property type="evidence" value="ECO:0007669"/>
    <property type="project" value="UniProtKB-KW"/>
</dbReference>
<feature type="region of interest" description="Disordered" evidence="15">
    <location>
        <begin position="1"/>
        <end position="26"/>
    </location>
</feature>
<comment type="similarity">
    <text evidence="2">In the C-terminal section; belongs to the transpeptidase family.</text>
</comment>
<feature type="domain" description="Penicillin-binding protein transpeptidase" evidence="17">
    <location>
        <begin position="345"/>
        <end position="573"/>
    </location>
</feature>
<keyword evidence="11" id="KW-0511">Multifunctional enzyme</keyword>